<keyword evidence="3" id="KW-0804">Transcription</keyword>
<proteinExistence type="predicted"/>
<keyword evidence="2" id="KW-0238">DNA-binding</keyword>
<evidence type="ECO:0000256" key="3">
    <source>
        <dbReference type="ARBA" id="ARBA00023163"/>
    </source>
</evidence>
<protein>
    <submittedName>
        <fullName evidence="5">MarR family transcriptional regulator</fullName>
    </submittedName>
</protein>
<dbReference type="RefSeq" id="WP_215625988.1">
    <property type="nucleotide sequence ID" value="NZ_CP067089.2"/>
</dbReference>
<feature type="domain" description="HTH marR-type" evidence="4">
    <location>
        <begin position="1"/>
        <end position="138"/>
    </location>
</feature>
<keyword evidence="6" id="KW-1185">Reference proteome</keyword>
<dbReference type="AlphaFoldDB" id="A0A7T7XLX1"/>
<keyword evidence="1" id="KW-0805">Transcription regulation</keyword>
<dbReference type="PANTHER" id="PTHR42756:SF1">
    <property type="entry name" value="TRANSCRIPTIONAL REPRESSOR OF EMRAB OPERON"/>
    <property type="match status" value="1"/>
</dbReference>
<dbReference type="PROSITE" id="PS50995">
    <property type="entry name" value="HTH_MARR_2"/>
    <property type="match status" value="1"/>
</dbReference>
<evidence type="ECO:0000259" key="4">
    <source>
        <dbReference type="PROSITE" id="PS50995"/>
    </source>
</evidence>
<dbReference type="InterPro" id="IPR036388">
    <property type="entry name" value="WH-like_DNA-bd_sf"/>
</dbReference>
<dbReference type="GO" id="GO:0003677">
    <property type="term" value="F:DNA binding"/>
    <property type="evidence" value="ECO:0007669"/>
    <property type="project" value="UniProtKB-KW"/>
</dbReference>
<organism evidence="5 6">
    <name type="scientific">Breznakiella homolactica</name>
    <dbReference type="NCBI Taxonomy" id="2798577"/>
    <lineage>
        <taxon>Bacteria</taxon>
        <taxon>Pseudomonadati</taxon>
        <taxon>Spirochaetota</taxon>
        <taxon>Spirochaetia</taxon>
        <taxon>Spirochaetales</taxon>
        <taxon>Breznakiellaceae</taxon>
        <taxon>Breznakiella</taxon>
    </lineage>
</organism>
<evidence type="ECO:0000256" key="2">
    <source>
        <dbReference type="ARBA" id="ARBA00023125"/>
    </source>
</evidence>
<reference evidence="5" key="1">
    <citation type="submission" date="2021-01" db="EMBL/GenBank/DDBJ databases">
        <title>Description of Breznakiella homolactica.</title>
        <authorList>
            <person name="Song Y."/>
            <person name="Brune A."/>
        </authorList>
    </citation>
    <scope>NUCLEOTIDE SEQUENCE</scope>
    <source>
        <strain evidence="5">RmG30</strain>
    </source>
</reference>
<dbReference type="SMART" id="SM00347">
    <property type="entry name" value="HTH_MARR"/>
    <property type="match status" value="1"/>
</dbReference>
<dbReference type="Proteomes" id="UP000595917">
    <property type="component" value="Chromosome"/>
</dbReference>
<dbReference type="Pfam" id="PF12802">
    <property type="entry name" value="MarR_2"/>
    <property type="match status" value="1"/>
</dbReference>
<evidence type="ECO:0000313" key="5">
    <source>
        <dbReference type="EMBL" id="QQO08682.1"/>
    </source>
</evidence>
<dbReference type="GO" id="GO:0003700">
    <property type="term" value="F:DNA-binding transcription factor activity"/>
    <property type="evidence" value="ECO:0007669"/>
    <property type="project" value="InterPro"/>
</dbReference>
<dbReference type="InterPro" id="IPR036390">
    <property type="entry name" value="WH_DNA-bd_sf"/>
</dbReference>
<sequence>MTKSEDIGFQIKLINDLLTKKANQNLEKYGLTISQFQVLHFLHQRKRLKTSPKDLEVFFEVSSPTMSGILKRLETKGFVTTEFDNKDRRVKHVYLTTKERRLFYYMKSSRKDTENVITRGITEAEQEQLKSLLGRVYDNINSF</sequence>
<dbReference type="PANTHER" id="PTHR42756">
    <property type="entry name" value="TRANSCRIPTIONAL REGULATOR, MARR"/>
    <property type="match status" value="1"/>
</dbReference>
<evidence type="ECO:0000313" key="6">
    <source>
        <dbReference type="Proteomes" id="UP000595917"/>
    </source>
</evidence>
<dbReference type="EMBL" id="CP067089">
    <property type="protein sequence ID" value="QQO08682.1"/>
    <property type="molecule type" value="Genomic_DNA"/>
</dbReference>
<accession>A0A7T7XLX1</accession>
<evidence type="ECO:0000256" key="1">
    <source>
        <dbReference type="ARBA" id="ARBA00023015"/>
    </source>
</evidence>
<dbReference type="SUPFAM" id="SSF46785">
    <property type="entry name" value="Winged helix' DNA-binding domain"/>
    <property type="match status" value="1"/>
</dbReference>
<dbReference type="PRINTS" id="PR00598">
    <property type="entry name" value="HTHMARR"/>
</dbReference>
<name>A0A7T7XLX1_9SPIR</name>
<dbReference type="InterPro" id="IPR000835">
    <property type="entry name" value="HTH_MarR-typ"/>
</dbReference>
<gene>
    <name evidence="5" type="ORF">JFL75_17395</name>
</gene>
<dbReference type="KEGG" id="bhc:JFL75_17395"/>
<dbReference type="Gene3D" id="1.10.10.10">
    <property type="entry name" value="Winged helix-like DNA-binding domain superfamily/Winged helix DNA-binding domain"/>
    <property type="match status" value="1"/>
</dbReference>